<feature type="compositionally biased region" description="Low complexity" evidence="1">
    <location>
        <begin position="677"/>
        <end position="686"/>
    </location>
</feature>
<feature type="compositionally biased region" description="Low complexity" evidence="1">
    <location>
        <begin position="486"/>
        <end position="496"/>
    </location>
</feature>
<evidence type="ECO:0000313" key="2">
    <source>
        <dbReference type="EMBL" id="KAG2484714.1"/>
    </source>
</evidence>
<feature type="region of interest" description="Disordered" evidence="1">
    <location>
        <begin position="204"/>
        <end position="224"/>
    </location>
</feature>
<feature type="region of interest" description="Disordered" evidence="1">
    <location>
        <begin position="774"/>
        <end position="808"/>
    </location>
</feature>
<dbReference type="EMBL" id="JAEHOE010000144">
    <property type="protein sequence ID" value="KAG2484714.1"/>
    <property type="molecule type" value="Genomic_DNA"/>
</dbReference>
<sequence>MPGTPPSWLRALAAAFCSAVAPLRALLKRLGARLFAAVRSARVNSRALAAASANPDAGPPCGASCGSRGLSPCGTVEELSPEPTAAAGGDMLMPARLAAARASTSGPGGSAAASKPRLAAFIGGLSATEPELAPVMGQRLERAAADGCATGLGGGGSSSGGHPHALAAAGSLARGALATAGSTSAAGSAMSRVPRVSEAVLAGAASTQGGSAARADGVSARDRRTLPLKLPDACQRQLEAAMAAAPSPAGATASPPAGPAASPEASPRPSCLYRSPVQQVAVAYKLESPPGVPFERAAAALAAATHGAVDRSMNHGPSALAEPSPAAVGASPGRWLGYAAQVAVVRGCVEVVCRLQYSGPELSDAELAGALACLENELRGILREEAGQGAGPGEEAGGSAADRLHPAIWSTASAPRGEVSLLLSLDPPVLAASSCPQPALPRAATRAPRPRLQVSEAASGSRSGEGPGALGAGPSSWGAGPGHQQSSLGVAPGLSAAGGLSRASSGECSLERSSEMGPGRYSSSGFLGGSAASAAMAGWSSLNFSGASAVEARAAQAARAAAAASRHEHSQDGAAAFLSSKAPAGVLVAPEPGMPLAPAAAEAPPPWEPHLPADQASPFVEAPRRPGLGRSKTFTCGPFTHVGRPAQAVPRQGPDWSGVHGGGPGEQQAPAPPSPPRSSALPSSGADTDVDPHAEATVFVPVMGGFGVLRRLPSAPMLSERHSEVCRPGAEAWGDSGVGAGAQVSVPGLMGAAADAAAEDEAFFSAEEAWSPEWEGAACSPQRHSPPELQPQACDTPSEGDGSSQAGLPRMSVRASLSLGSGSSAGMGNTLAFTSEAEPELTVVRLVVEQHGAVSAEVEHLSVGPQGASVCLDVSGLVEGFAALLVLPSRRGDPQPQPAVWASPLYLPLAVMPAPVAEELSGLMERMEREAAAQWPDQSPSTARASAFTHPFSALMSDMASLVLGCERAAAGAEEAGLRALRSAQGAGAGEGAGAETDAAAGLEELTKLGAGLLAFLRSSGLAATLDYLLGEVEAAGVRGRLMLVGTG</sequence>
<dbReference type="AlphaFoldDB" id="A0A835XRG8"/>
<organism evidence="2 3">
    <name type="scientific">Edaphochlamys debaryana</name>
    <dbReference type="NCBI Taxonomy" id="47281"/>
    <lineage>
        <taxon>Eukaryota</taxon>
        <taxon>Viridiplantae</taxon>
        <taxon>Chlorophyta</taxon>
        <taxon>core chlorophytes</taxon>
        <taxon>Chlorophyceae</taxon>
        <taxon>CS clade</taxon>
        <taxon>Chlamydomonadales</taxon>
        <taxon>Chlamydomonadales incertae sedis</taxon>
        <taxon>Edaphochlamys</taxon>
    </lineage>
</organism>
<feature type="compositionally biased region" description="Low complexity" evidence="1">
    <location>
        <begin position="204"/>
        <end position="215"/>
    </location>
</feature>
<feature type="region of interest" description="Disordered" evidence="1">
    <location>
        <begin position="624"/>
        <end position="691"/>
    </location>
</feature>
<keyword evidence="3" id="KW-1185">Reference proteome</keyword>
<proteinExistence type="predicted"/>
<comment type="caution">
    <text evidence="2">The sequence shown here is derived from an EMBL/GenBank/DDBJ whole genome shotgun (WGS) entry which is preliminary data.</text>
</comment>
<name>A0A835XRG8_9CHLO</name>
<feature type="compositionally biased region" description="Low complexity" evidence="1">
    <location>
        <begin position="434"/>
        <end position="462"/>
    </location>
</feature>
<protein>
    <submittedName>
        <fullName evidence="2">Uncharacterized protein</fullName>
    </submittedName>
</protein>
<dbReference type="Proteomes" id="UP000612055">
    <property type="component" value="Unassembled WGS sequence"/>
</dbReference>
<dbReference type="OrthoDB" id="563401at2759"/>
<feature type="region of interest" description="Disordered" evidence="1">
    <location>
        <begin position="434"/>
        <end position="496"/>
    </location>
</feature>
<gene>
    <name evidence="2" type="ORF">HYH03_016542</name>
</gene>
<evidence type="ECO:0000313" key="3">
    <source>
        <dbReference type="Proteomes" id="UP000612055"/>
    </source>
</evidence>
<feature type="region of interest" description="Disordered" evidence="1">
    <location>
        <begin position="239"/>
        <end position="270"/>
    </location>
</feature>
<accession>A0A835XRG8</accession>
<reference evidence="2" key="1">
    <citation type="journal article" date="2020" name="bioRxiv">
        <title>Comparative genomics of Chlamydomonas.</title>
        <authorList>
            <person name="Craig R.J."/>
            <person name="Hasan A.R."/>
            <person name="Ness R.W."/>
            <person name="Keightley P.D."/>
        </authorList>
    </citation>
    <scope>NUCLEOTIDE SEQUENCE</scope>
    <source>
        <strain evidence="2">CCAP 11/70</strain>
    </source>
</reference>
<evidence type="ECO:0000256" key="1">
    <source>
        <dbReference type="SAM" id="MobiDB-lite"/>
    </source>
</evidence>
<feature type="compositionally biased region" description="Low complexity" evidence="1">
    <location>
        <begin position="240"/>
        <end position="270"/>
    </location>
</feature>